<comment type="caution">
    <text evidence="6">The sequence shown here is derived from an EMBL/GenBank/DDBJ whole genome shotgun (WGS) entry which is preliminary data.</text>
</comment>
<dbReference type="Gene3D" id="3.30.1330.30">
    <property type="match status" value="1"/>
</dbReference>
<dbReference type="SUPFAM" id="SSF55315">
    <property type="entry name" value="L30e-like"/>
    <property type="match status" value="1"/>
</dbReference>
<feature type="domain" description="MRM3-like substrate binding" evidence="5">
    <location>
        <begin position="11"/>
        <end position="99"/>
    </location>
</feature>
<evidence type="ECO:0000256" key="1">
    <source>
        <dbReference type="ARBA" id="ARBA00007228"/>
    </source>
</evidence>
<dbReference type="GO" id="GO:0032259">
    <property type="term" value="P:methylation"/>
    <property type="evidence" value="ECO:0007669"/>
    <property type="project" value="UniProtKB-KW"/>
</dbReference>
<keyword evidence="3" id="KW-0808">Transferase</keyword>
<feature type="domain" description="tRNA/rRNA methyltransferase SpoU type" evidence="4">
    <location>
        <begin position="114"/>
        <end position="254"/>
    </location>
</feature>
<keyword evidence="7" id="KW-1185">Reference proteome</keyword>
<dbReference type="PANTHER" id="PTHR43191:SF2">
    <property type="entry name" value="RRNA METHYLTRANSFERASE 3, MITOCHONDRIAL"/>
    <property type="match status" value="1"/>
</dbReference>
<dbReference type="InterPro" id="IPR053888">
    <property type="entry name" value="MRM3-like_sub_bind"/>
</dbReference>
<evidence type="ECO:0000256" key="2">
    <source>
        <dbReference type="ARBA" id="ARBA00022603"/>
    </source>
</evidence>
<dbReference type="RefSeq" id="WP_306390027.1">
    <property type="nucleotide sequence ID" value="NZ_JAVCAP010000021.1"/>
</dbReference>
<dbReference type="InterPro" id="IPR001537">
    <property type="entry name" value="SpoU_MeTrfase"/>
</dbReference>
<dbReference type="Pfam" id="PF22435">
    <property type="entry name" value="MRM3-like_sub_bind"/>
    <property type="match status" value="1"/>
</dbReference>
<name>A0ABT9JUN0_9PROT</name>
<keyword evidence="2 6" id="KW-0489">Methyltransferase</keyword>
<evidence type="ECO:0000256" key="3">
    <source>
        <dbReference type="ARBA" id="ARBA00022679"/>
    </source>
</evidence>
<evidence type="ECO:0000313" key="7">
    <source>
        <dbReference type="Proteomes" id="UP001225906"/>
    </source>
</evidence>
<proteinExistence type="inferred from homology"/>
<dbReference type="GO" id="GO:0008168">
    <property type="term" value="F:methyltransferase activity"/>
    <property type="evidence" value="ECO:0007669"/>
    <property type="project" value="UniProtKB-KW"/>
</dbReference>
<dbReference type="Pfam" id="PF00588">
    <property type="entry name" value="SpoU_methylase"/>
    <property type="match status" value="1"/>
</dbReference>
<evidence type="ECO:0000313" key="6">
    <source>
        <dbReference type="EMBL" id="MDP8568306.1"/>
    </source>
</evidence>
<dbReference type="CDD" id="cd18095">
    <property type="entry name" value="SpoU-like_rRNA-MTase"/>
    <property type="match status" value="1"/>
</dbReference>
<reference evidence="7" key="1">
    <citation type="journal article" date="2019" name="Int. J. Syst. Evol. Microbiol.">
        <title>The Global Catalogue of Microorganisms (GCM) 10K type strain sequencing project: providing services to taxonomists for standard genome sequencing and annotation.</title>
        <authorList>
            <consortium name="The Broad Institute Genomics Platform"/>
            <consortium name="The Broad Institute Genome Sequencing Center for Infectious Disease"/>
            <person name="Wu L."/>
            <person name="Ma J."/>
        </authorList>
    </citation>
    <scope>NUCLEOTIDE SEQUENCE [LARGE SCALE GENOMIC DNA]</scope>
    <source>
        <strain evidence="7">VKM B-3159</strain>
    </source>
</reference>
<protein>
    <submittedName>
        <fullName evidence="6">RNA methyltransferase</fullName>
    </submittedName>
</protein>
<evidence type="ECO:0000259" key="5">
    <source>
        <dbReference type="Pfam" id="PF22435"/>
    </source>
</evidence>
<dbReference type="PANTHER" id="PTHR43191">
    <property type="entry name" value="RRNA METHYLTRANSFERASE 3"/>
    <property type="match status" value="1"/>
</dbReference>
<evidence type="ECO:0000259" key="4">
    <source>
        <dbReference type="Pfam" id="PF00588"/>
    </source>
</evidence>
<dbReference type="InterPro" id="IPR051259">
    <property type="entry name" value="rRNA_Methyltransferase"/>
</dbReference>
<dbReference type="InterPro" id="IPR029026">
    <property type="entry name" value="tRNA_m1G_MTases_N"/>
</dbReference>
<dbReference type="InterPro" id="IPR029064">
    <property type="entry name" value="Ribosomal_eL30-like_sf"/>
</dbReference>
<comment type="similarity">
    <text evidence="1">Belongs to the class IV-like SAM-binding methyltransferase superfamily. RNA methyltransferase TrmH family.</text>
</comment>
<gene>
    <name evidence="6" type="ORF">Q9291_10640</name>
</gene>
<dbReference type="EMBL" id="JAVCAP010000021">
    <property type="protein sequence ID" value="MDP8568306.1"/>
    <property type="molecule type" value="Genomic_DNA"/>
</dbReference>
<dbReference type="InterPro" id="IPR029028">
    <property type="entry name" value="Alpha/beta_knot_MTases"/>
</dbReference>
<dbReference type="Proteomes" id="UP001225906">
    <property type="component" value="Unassembled WGS sequence"/>
</dbReference>
<dbReference type="SUPFAM" id="SSF75217">
    <property type="entry name" value="alpha/beta knot"/>
    <property type="match status" value="1"/>
</dbReference>
<dbReference type="Gene3D" id="3.40.1280.10">
    <property type="match status" value="1"/>
</dbReference>
<sequence>MAFKHITSRDNPVYKHLRKLADNARERKKSGLTLLEGVHLIEAYWQACGEPQLLIIPEGKSSAEASALMQQLVDVDTMMVPTLMFADLAPVASSSGIMAMVETPELAVPTAVDFALLVEEIQDPGNLGSILRTAAAAGVQVAYLSKGCTDAWSPKALRGGQGAQLILPVVEGVDAVEIARQFAGQTLALTMEGASLYAQNLSQPVMLAVGNEGAGLSPALQAAVSLLATIPMAHHDTLALESLNAAAATAIALFECRRQRTAACSA</sequence>
<accession>A0ABT9JUN0</accession>
<organism evidence="6 7">
    <name type="scientific">Methylophilus aquaticus</name>
    <dbReference type="NCBI Taxonomy" id="1971610"/>
    <lineage>
        <taxon>Bacteria</taxon>
        <taxon>Pseudomonadati</taxon>
        <taxon>Pseudomonadota</taxon>
        <taxon>Betaproteobacteria</taxon>
        <taxon>Nitrosomonadales</taxon>
        <taxon>Methylophilaceae</taxon>
        <taxon>Methylophilus</taxon>
    </lineage>
</organism>